<keyword evidence="2" id="KW-1185">Reference proteome</keyword>
<dbReference type="Proteomes" id="UP001056978">
    <property type="component" value="Chromosome 13"/>
</dbReference>
<evidence type="ECO:0000313" key="2">
    <source>
        <dbReference type="Proteomes" id="UP001056978"/>
    </source>
</evidence>
<proteinExistence type="predicted"/>
<name>A0ACB9Y5W4_PLABR</name>
<organism evidence="1 2">
    <name type="scientific">Plasmodium brasilianum</name>
    <dbReference type="NCBI Taxonomy" id="5824"/>
    <lineage>
        <taxon>Eukaryota</taxon>
        <taxon>Sar</taxon>
        <taxon>Alveolata</taxon>
        <taxon>Apicomplexa</taxon>
        <taxon>Aconoidasida</taxon>
        <taxon>Haemosporida</taxon>
        <taxon>Plasmodiidae</taxon>
        <taxon>Plasmodium</taxon>
        <taxon>Plasmodium (Plasmodium)</taxon>
    </lineage>
</organism>
<sequence length="827" mass="96032">MRENTWNQKDPLHFIINEEEEFLNIFNYKNVKCYKSSSYIYIGQTTRENEDCGGKENECEGRNKKSKDIKKTETKEYASNNQEKTDKKKKKISNKNIKDGYGILITLSKNISNEEILVNKFIGNWNNGKKSGLGLNIFLNKNIYFGYYENNLRNGWGYFKWKNSGSTYEGNWLNNSMNGKGMYRNRSFTFDGAFYNNKFMNSYGEWVDVFELERRSSKTTMVNTNIISRNSNSNSSSNGSCNSNNNGGDGIDLILLPFDFLKINLKKIAHIIKYSFNKIPFIMCSKKFTEKYTNFNLSKLIFLSYYCSSAELISDMKLQHLLFDDSENNVCEKKEDRKEEIKKEGKACLKSRFNKYNSSLSENSTRSDFDDQLTNAKIQNENSNFIDSNHSSNSEEFQEDNHCSVSNALNFSSASDTNATSDSSSFSSLSFISRSSRMKMDRRVDKDINNYNELISNHIALNENESKEGTSGSMLKEYIKSTSKSNSSKGEKSRKTCSESSNNNTNTSDYHNNSEENHNNCFNSEEIKRNEIHNLINKYLNIYVEPEDSGSDYSIMSSGTENNDNNINLSKDKKEEYILKKSKVPKKHEILKDVEEEDTQEGLIPHRQTNSKRIDINDTNGEQNDYSTNINKQIENEIEKIKIDINFLHKLTSCNLSCTYMIKRKIKKSLMMKYPFIISLNMRNIINKHEKLASELLLRNCKIPDYWALENYFGSSENKHPEEIFTPLYFDFNNSYKDPTNHSWMGEYNNLNKNEFQQKCNLNFFLITDLLVDETKDIQYLKSLIKNKFSSYLYLNNLFFVSVHMNVPAFVSPLLYNVFAPNANEIF</sequence>
<evidence type="ECO:0000313" key="1">
    <source>
        <dbReference type="EMBL" id="KAI4835878.1"/>
    </source>
</evidence>
<reference evidence="1" key="1">
    <citation type="submission" date="2022-06" db="EMBL/GenBank/DDBJ databases">
        <title>The First Complete Genome of the Simian Malaria Parasite Plasmodium brasilianum.</title>
        <authorList>
            <person name="Bajic M."/>
            <person name="Ravishankar S."/>
        </authorList>
    </citation>
    <scope>NUCLEOTIDE SEQUENCE</scope>
    <source>
        <strain evidence="1">Bolivian I</strain>
    </source>
</reference>
<comment type="caution">
    <text evidence="1">The sequence shown here is derived from an EMBL/GenBank/DDBJ whole genome shotgun (WGS) entry which is preliminary data.</text>
</comment>
<gene>
    <name evidence="1" type="ORF">MKS88_005096</name>
</gene>
<dbReference type="EMBL" id="CM043781">
    <property type="protein sequence ID" value="KAI4835878.1"/>
    <property type="molecule type" value="Genomic_DNA"/>
</dbReference>
<accession>A0ACB9Y5W4</accession>
<protein>
    <submittedName>
        <fullName evidence="1">Uncharacterized protein</fullName>
    </submittedName>
</protein>